<protein>
    <submittedName>
        <fullName evidence="5">Glycerate kinase</fullName>
    </submittedName>
</protein>
<evidence type="ECO:0000259" key="2">
    <source>
        <dbReference type="Pfam" id="PF05161"/>
    </source>
</evidence>
<dbReference type="InterPro" id="IPR039760">
    <property type="entry name" value="MOFRL_protein"/>
</dbReference>
<dbReference type="Gene3D" id="3.40.1480.10">
    <property type="entry name" value="MOFRL domain"/>
    <property type="match status" value="1"/>
</dbReference>
<dbReference type="InterPro" id="IPR037035">
    <property type="entry name" value="GK-like_C_sf"/>
</dbReference>
<proteinExistence type="inferred from homology"/>
<organism evidence="4 5">
    <name type="scientific">Panagrellus redivivus</name>
    <name type="common">Microworm</name>
    <dbReference type="NCBI Taxonomy" id="6233"/>
    <lineage>
        <taxon>Eukaryota</taxon>
        <taxon>Metazoa</taxon>
        <taxon>Ecdysozoa</taxon>
        <taxon>Nematoda</taxon>
        <taxon>Chromadorea</taxon>
        <taxon>Rhabditida</taxon>
        <taxon>Tylenchina</taxon>
        <taxon>Panagrolaimomorpha</taxon>
        <taxon>Panagrolaimoidea</taxon>
        <taxon>Panagrolaimidae</taxon>
        <taxon>Panagrellus</taxon>
    </lineage>
</organism>
<feature type="domain" description="MOFRL-associated" evidence="3">
    <location>
        <begin position="18"/>
        <end position="258"/>
    </location>
</feature>
<sequence length="470" mass="49948">MASVFTKKSFSAVYASFEKAFTHALQKLSPERSVQAALQLNGRTLHVRNQAYALKHAAPIHVIAFGKAAASMIVGAEAALGDAIAGGIASVPIGTVTPKASKIQYYPGAENNIPDAAAVSTTARIEEYLKALSADEIVLFLVSGGGSALLSAPIDGLSLEEKQDLIKALSSNGATIQELNIVRIALSRVKGGKLTRLVKGKGIALIISDIIDDPIELVASGPTVVSHVPEGKTLETAVEIAERRLGDKLDSKIRKLLERGQKDVPASAPQIQNEIVASNGLFVTALVEQLRSIDPSILATVRTTNYTGDATATATIFFKHAVDEIRAAAHNDTPQWHLEIFAGETTVIFPESGAPKEAKGGRNQEMALAFLYHLIVAKQNEHFNGNVGLIAVGTDGQDGPTDAAGAFVSSVNVEGRETAELATLIKTVEDKLLTKDSYAFWNAFHGGQNHIRFGKTGHNLMDVYVIAYLI</sequence>
<evidence type="ECO:0000313" key="5">
    <source>
        <dbReference type="WBParaSite" id="Pan_g13328.t1"/>
    </source>
</evidence>
<dbReference type="GO" id="GO:0005737">
    <property type="term" value="C:cytoplasm"/>
    <property type="evidence" value="ECO:0007669"/>
    <property type="project" value="TreeGrafter"/>
</dbReference>
<reference evidence="5" key="2">
    <citation type="submission" date="2020-10" db="UniProtKB">
        <authorList>
            <consortium name="WormBaseParasite"/>
        </authorList>
    </citation>
    <scope>IDENTIFICATION</scope>
</reference>
<dbReference type="SUPFAM" id="SSF82544">
    <property type="entry name" value="GckA/TtuD-like"/>
    <property type="match status" value="1"/>
</dbReference>
<dbReference type="Gene3D" id="3.40.50.10180">
    <property type="entry name" value="Glycerate kinase, MOFRL-like N-terminal domain"/>
    <property type="match status" value="1"/>
</dbReference>
<dbReference type="WBParaSite" id="Pan_g13328.t1">
    <property type="protein sequence ID" value="Pan_g13328.t1"/>
    <property type="gene ID" value="Pan_g13328"/>
</dbReference>
<feature type="domain" description="MOFRL" evidence="2">
    <location>
        <begin position="340"/>
        <end position="462"/>
    </location>
</feature>
<dbReference type="PANTHER" id="PTHR12227">
    <property type="entry name" value="GLYCERATE KINASE"/>
    <property type="match status" value="1"/>
</dbReference>
<evidence type="ECO:0000259" key="3">
    <source>
        <dbReference type="Pfam" id="PF13660"/>
    </source>
</evidence>
<dbReference type="InterPro" id="IPR007835">
    <property type="entry name" value="MOFRL"/>
</dbReference>
<dbReference type="Pfam" id="PF05161">
    <property type="entry name" value="MOFRL"/>
    <property type="match status" value="1"/>
</dbReference>
<dbReference type="AlphaFoldDB" id="A0A7E4UVP2"/>
<dbReference type="Proteomes" id="UP000492821">
    <property type="component" value="Unassembled WGS sequence"/>
</dbReference>
<dbReference type="InterPro" id="IPR038614">
    <property type="entry name" value="GK_N_sf"/>
</dbReference>
<evidence type="ECO:0000256" key="1">
    <source>
        <dbReference type="ARBA" id="ARBA00005393"/>
    </source>
</evidence>
<evidence type="ECO:0000313" key="4">
    <source>
        <dbReference type="Proteomes" id="UP000492821"/>
    </source>
</evidence>
<comment type="similarity">
    <text evidence="1">Belongs to the glycerate kinase type-2 family.</text>
</comment>
<keyword evidence="4" id="KW-1185">Reference proteome</keyword>
<dbReference type="InterPro" id="IPR025286">
    <property type="entry name" value="MOFRL_assoc_dom"/>
</dbReference>
<accession>A0A7E4UVP2</accession>
<name>A0A7E4UVP2_PANRE</name>
<reference evidence="4" key="1">
    <citation type="journal article" date="2013" name="Genetics">
        <title>The draft genome and transcriptome of Panagrellus redivivus are shaped by the harsh demands of a free-living lifestyle.</title>
        <authorList>
            <person name="Srinivasan J."/>
            <person name="Dillman A.R."/>
            <person name="Macchietto M.G."/>
            <person name="Heikkinen L."/>
            <person name="Lakso M."/>
            <person name="Fracchia K.M."/>
            <person name="Antoshechkin I."/>
            <person name="Mortazavi A."/>
            <person name="Wong G."/>
            <person name="Sternberg P.W."/>
        </authorList>
    </citation>
    <scope>NUCLEOTIDE SEQUENCE [LARGE SCALE GENOMIC DNA]</scope>
    <source>
        <strain evidence="4">MT8872</strain>
    </source>
</reference>
<dbReference type="PANTHER" id="PTHR12227:SF0">
    <property type="entry name" value="GLYCERATE KINASE"/>
    <property type="match status" value="1"/>
</dbReference>
<dbReference type="Pfam" id="PF13660">
    <property type="entry name" value="DUF4147"/>
    <property type="match status" value="1"/>
</dbReference>
<dbReference type="GO" id="GO:0008887">
    <property type="term" value="F:glycerate kinase activity"/>
    <property type="evidence" value="ECO:0007669"/>
    <property type="project" value="InterPro"/>
</dbReference>